<proteinExistence type="predicted"/>
<dbReference type="GO" id="GO:0016788">
    <property type="term" value="F:hydrolase activity, acting on ester bonds"/>
    <property type="evidence" value="ECO:0007669"/>
    <property type="project" value="UniProtKB-ARBA"/>
</dbReference>
<accession>A0AAE9ZDH5</accession>
<dbReference type="Gene3D" id="3.40.50.1110">
    <property type="entry name" value="SGNH hydrolase"/>
    <property type="match status" value="1"/>
</dbReference>
<evidence type="ECO:0000313" key="3">
    <source>
        <dbReference type="Proteomes" id="UP000032352"/>
    </source>
</evidence>
<dbReference type="RefSeq" id="WP_044838572.1">
    <property type="nucleotide sequence ID" value="NZ_CP059734.1"/>
</dbReference>
<dbReference type="AlphaFoldDB" id="A0AAE9ZDH5"/>
<organism evidence="2 3">
    <name type="scientific">Thalassomonas viridans</name>
    <dbReference type="NCBI Taxonomy" id="137584"/>
    <lineage>
        <taxon>Bacteria</taxon>
        <taxon>Pseudomonadati</taxon>
        <taxon>Pseudomonadota</taxon>
        <taxon>Gammaproteobacteria</taxon>
        <taxon>Alteromonadales</taxon>
        <taxon>Colwelliaceae</taxon>
        <taxon>Thalassomonas</taxon>
    </lineage>
</organism>
<dbReference type="InterPro" id="IPR036514">
    <property type="entry name" value="SGNH_hydro_sf"/>
</dbReference>
<protein>
    <submittedName>
        <fullName evidence="2">SGNH/GDSL hydrolase family protein</fullName>
    </submittedName>
</protein>
<keyword evidence="3" id="KW-1185">Reference proteome</keyword>
<name>A0AAE9ZDH5_9GAMM</name>
<dbReference type="Pfam" id="PF13472">
    <property type="entry name" value="Lipase_GDSL_2"/>
    <property type="match status" value="1"/>
</dbReference>
<feature type="domain" description="SGNH hydrolase-type esterase" evidence="1">
    <location>
        <begin position="50"/>
        <end position="220"/>
    </location>
</feature>
<gene>
    <name evidence="2" type="ORF">SG34_032260</name>
</gene>
<reference evidence="2 3" key="2">
    <citation type="journal article" date="2022" name="Mar. Drugs">
        <title>Bioassay-Guided Fractionation Leads to the Detection of Cholic Acid Generated by the Rare Thalassomonas sp.</title>
        <authorList>
            <person name="Pheiffer F."/>
            <person name="Schneider Y.K."/>
            <person name="Hansen E.H."/>
            <person name="Andersen J.H."/>
            <person name="Isaksson J."/>
            <person name="Busche T."/>
            <person name="R C."/>
            <person name="Kalinowski J."/>
            <person name="Zyl L.V."/>
            <person name="Trindade M."/>
        </authorList>
    </citation>
    <scope>NUCLEOTIDE SEQUENCE [LARGE SCALE GENOMIC DNA]</scope>
    <source>
        <strain evidence="2 3">XOM25</strain>
    </source>
</reference>
<dbReference type="CDD" id="cd01836">
    <property type="entry name" value="FeeA_FeeB_like"/>
    <property type="match status" value="1"/>
</dbReference>
<dbReference type="InterPro" id="IPR013830">
    <property type="entry name" value="SGNH_hydro"/>
</dbReference>
<dbReference type="KEGG" id="tvd:SG34_032260"/>
<keyword evidence="2" id="KW-0378">Hydrolase</keyword>
<evidence type="ECO:0000259" key="1">
    <source>
        <dbReference type="Pfam" id="PF13472"/>
    </source>
</evidence>
<dbReference type="SUPFAM" id="SSF52266">
    <property type="entry name" value="SGNH hydrolase"/>
    <property type="match status" value="1"/>
</dbReference>
<dbReference type="Proteomes" id="UP000032352">
    <property type="component" value="Chromosome pTvir"/>
</dbReference>
<reference evidence="2 3" key="1">
    <citation type="journal article" date="2015" name="Genome Announc.">
        <title>Draft Genome Sequences of Marine Isolates of Thalassomonas viridans and Thalassomonas actiniarum.</title>
        <authorList>
            <person name="Olonade I."/>
            <person name="van Zyl L.J."/>
            <person name="Trindade M."/>
        </authorList>
    </citation>
    <scope>NUCLEOTIDE SEQUENCE [LARGE SCALE GENOMIC DNA]</scope>
    <source>
        <strain evidence="2 3">XOM25</strain>
    </source>
</reference>
<sequence>MPYKLISVVMAPLLLTQGYLVRKNALKLPEAKGSRTGVAGSGDKKLRLLILGDSAAAGVGVASQSQALSGQILRHLTREFYIDWQLIAASGASTDSIISVLEKLPEKMFDVAVISLGVNDVSANMSMKRCQYYHRRLITLLKKKFAVECIIFSSLPPVHLVPALPQPLRWYLGGRAKRLNNQLCQWLGKQKGCLILKARENIESELMAEDGFHPGEKYYAWWGRQAAGLIQEYMTGKTATADTN</sequence>
<dbReference type="EMBL" id="CP059734">
    <property type="protein sequence ID" value="WDE08597.1"/>
    <property type="molecule type" value="Genomic_DNA"/>
</dbReference>
<evidence type="ECO:0000313" key="2">
    <source>
        <dbReference type="EMBL" id="WDE08597.1"/>
    </source>
</evidence>